<protein>
    <submittedName>
        <fullName evidence="1">Uncharacterized protein</fullName>
    </submittedName>
</protein>
<name>H1CY29_9FIRM</name>
<reference evidence="1 2" key="1">
    <citation type="submission" date="2011-11" db="EMBL/GenBank/DDBJ databases">
        <title>The Genome Sequence of Dialister succinatiphilus YIT 11850.</title>
        <authorList>
            <consortium name="The Broad Institute Genome Sequencing Platform"/>
            <person name="Earl A."/>
            <person name="Ward D."/>
            <person name="Feldgarden M."/>
            <person name="Gevers D."/>
            <person name="Morotomi M."/>
            <person name="Young S.K."/>
            <person name="Zeng Q."/>
            <person name="Gargeya S."/>
            <person name="Fitzgerald M."/>
            <person name="Haas B."/>
            <person name="Abouelleil A."/>
            <person name="Alvarado L."/>
            <person name="Arachchi H.M."/>
            <person name="Berlin A."/>
            <person name="Brown A."/>
            <person name="Chapman S.B."/>
            <person name="Dunbar C."/>
            <person name="Gearin G."/>
            <person name="Goldberg J."/>
            <person name="Griggs A."/>
            <person name="Gujja S."/>
            <person name="Heiman D."/>
            <person name="Howarth C."/>
            <person name="Lui A."/>
            <person name="MacDonald P.J.P."/>
            <person name="Montmayeur A."/>
            <person name="Murphy C."/>
            <person name="Neiman D."/>
            <person name="Pearson M."/>
            <person name="Priest M."/>
            <person name="Roberts A."/>
            <person name="Saif S."/>
            <person name="Shea T."/>
            <person name="Sisk P."/>
            <person name="Stolte C."/>
            <person name="Sykes S."/>
            <person name="Wortman J."/>
            <person name="Nusbaum C."/>
            <person name="Birren B."/>
        </authorList>
    </citation>
    <scope>NUCLEOTIDE SEQUENCE [LARGE SCALE GENOMIC DNA]</scope>
    <source>
        <strain evidence="1 2">YIT 11850</strain>
    </source>
</reference>
<dbReference type="OrthoDB" id="9999786at2"/>
<proteinExistence type="predicted"/>
<dbReference type="EMBL" id="ADLT01000008">
    <property type="protein sequence ID" value="EHO63796.1"/>
    <property type="molecule type" value="Genomic_DNA"/>
</dbReference>
<evidence type="ECO:0000313" key="2">
    <source>
        <dbReference type="Proteomes" id="UP000003277"/>
    </source>
</evidence>
<gene>
    <name evidence="1" type="ORF">HMPREF9453_00267</name>
</gene>
<organism evidence="1 2">
    <name type="scientific">Dialister succinatiphilus YIT 11850</name>
    <dbReference type="NCBI Taxonomy" id="742743"/>
    <lineage>
        <taxon>Bacteria</taxon>
        <taxon>Bacillati</taxon>
        <taxon>Bacillota</taxon>
        <taxon>Negativicutes</taxon>
        <taxon>Veillonellales</taxon>
        <taxon>Veillonellaceae</taxon>
        <taxon>Dialister</taxon>
    </lineage>
</organism>
<keyword evidence="2" id="KW-1185">Reference proteome</keyword>
<dbReference type="PATRIC" id="fig|742743.3.peg.271"/>
<dbReference type="HOGENOM" id="CLU_2537160_0_0_9"/>
<dbReference type="AlphaFoldDB" id="H1CY29"/>
<accession>H1CY29</accession>
<dbReference type="Proteomes" id="UP000003277">
    <property type="component" value="Unassembled WGS sequence"/>
</dbReference>
<comment type="caution">
    <text evidence="1">The sequence shown here is derived from an EMBL/GenBank/DDBJ whole genome shotgun (WGS) entry which is preliminary data.</text>
</comment>
<evidence type="ECO:0000313" key="1">
    <source>
        <dbReference type="EMBL" id="EHO63796.1"/>
    </source>
</evidence>
<sequence length="86" mass="9916">MNLSKLVKALLLAMAAAVVSKKLKPKAKNRIEEMARPDSSTPAVLKPLEPITRAYWILHPQKALYLWLFQKSFGFAWSLAKRYFRK</sequence>
<dbReference type="STRING" id="742743.HMPREF9453_00267"/>
<dbReference type="RefSeq" id="WP_008858773.1">
    <property type="nucleotide sequence ID" value="NZ_JH591187.1"/>
</dbReference>